<gene>
    <name evidence="2" type="ORF">I8748_15390</name>
</gene>
<dbReference type="Proteomes" id="UP000632766">
    <property type="component" value="Unassembled WGS sequence"/>
</dbReference>
<evidence type="ECO:0000313" key="2">
    <source>
        <dbReference type="EMBL" id="MBH8563555.1"/>
    </source>
</evidence>
<reference evidence="2 3" key="1">
    <citation type="journal article" date="2021" name="Int. J. Syst. Evol. Microbiol.">
        <title>Amazonocrinis nigriterrae gen. nov., sp. nov., Atlanticothrix silvestris gen. nov., sp. nov. and Dendronalium phyllosphericum gen. nov., sp. nov., nostocacean cyanobacteria from Brazilian environments.</title>
        <authorList>
            <person name="Alvarenga D.O."/>
            <person name="Andreote A.P.D."/>
            <person name="Branco L.H.Z."/>
            <person name="Delbaje E."/>
            <person name="Cruz R.B."/>
            <person name="Varani A.M."/>
            <person name="Fiore M.F."/>
        </authorList>
    </citation>
    <scope>NUCLEOTIDE SEQUENCE [LARGE SCALE GENOMIC DNA]</scope>
    <source>
        <strain evidence="2 3">CENA67</strain>
    </source>
</reference>
<proteinExistence type="predicted"/>
<evidence type="ECO:0000313" key="3">
    <source>
        <dbReference type="Proteomes" id="UP000632766"/>
    </source>
</evidence>
<accession>A0A8J7HUF8</accession>
<dbReference type="AlphaFoldDB" id="A0A8J7HUF8"/>
<feature type="region of interest" description="Disordered" evidence="1">
    <location>
        <begin position="60"/>
        <end position="122"/>
    </location>
</feature>
<name>A0A8J7HUF8_9NOST</name>
<keyword evidence="3" id="KW-1185">Reference proteome</keyword>
<comment type="caution">
    <text evidence="2">The sequence shown here is derived from an EMBL/GenBank/DDBJ whole genome shotgun (WGS) entry which is preliminary data.</text>
</comment>
<feature type="compositionally biased region" description="Basic and acidic residues" evidence="1">
    <location>
        <begin position="86"/>
        <end position="97"/>
    </location>
</feature>
<organism evidence="2 3">
    <name type="scientific">Amazonocrinis nigriterrae CENA67</name>
    <dbReference type="NCBI Taxonomy" id="2794033"/>
    <lineage>
        <taxon>Bacteria</taxon>
        <taxon>Bacillati</taxon>
        <taxon>Cyanobacteriota</taxon>
        <taxon>Cyanophyceae</taxon>
        <taxon>Nostocales</taxon>
        <taxon>Nostocaceae</taxon>
        <taxon>Amazonocrinis</taxon>
        <taxon>Amazonocrinis nigriterrae</taxon>
    </lineage>
</organism>
<dbReference type="EMBL" id="JAECZC010000027">
    <property type="protein sequence ID" value="MBH8563555.1"/>
    <property type="molecule type" value="Genomic_DNA"/>
</dbReference>
<protein>
    <submittedName>
        <fullName evidence="2">Uncharacterized protein</fullName>
    </submittedName>
</protein>
<evidence type="ECO:0000256" key="1">
    <source>
        <dbReference type="SAM" id="MobiDB-lite"/>
    </source>
</evidence>
<dbReference type="RefSeq" id="WP_198125434.1">
    <property type="nucleotide sequence ID" value="NZ_JAECZC010000027.1"/>
</dbReference>
<sequence length="122" mass="14060">MRENFVVRSLLFHPRIKMLLAMLRWDVTPEKDETRYMTIEPNEYTERPVLPTPLQIMGIRDNRRFPPLSVASSQVIEKPKPKKKIKDSQDDSQENTKRGNSGDGNSYNAATARPAKPPKPKK</sequence>